<dbReference type="KEGG" id="mtun:MTUNDRAET4_1530"/>
<sequence length="53" mass="5979">MRQIRKAIGSSVIDPKLLTCAERLQYQGYLRRQETNEAILKMSKQGAPQSGKS</sequence>
<evidence type="ECO:0000313" key="1">
    <source>
        <dbReference type="EMBL" id="VFU08423.1"/>
    </source>
</evidence>
<name>A0A4U8YWX4_METTU</name>
<dbReference type="EMBL" id="LR536450">
    <property type="protein sequence ID" value="VFU08423.1"/>
    <property type="molecule type" value="Genomic_DNA"/>
</dbReference>
<dbReference type="Proteomes" id="UP000294360">
    <property type="component" value="Chromosome"/>
</dbReference>
<proteinExistence type="predicted"/>
<organism evidence="1 2">
    <name type="scientific">Methylocella tundrae</name>
    <dbReference type="NCBI Taxonomy" id="227605"/>
    <lineage>
        <taxon>Bacteria</taxon>
        <taxon>Pseudomonadati</taxon>
        <taxon>Pseudomonadota</taxon>
        <taxon>Alphaproteobacteria</taxon>
        <taxon>Hyphomicrobiales</taxon>
        <taxon>Beijerinckiaceae</taxon>
        <taxon>Methylocella</taxon>
    </lineage>
</organism>
<evidence type="ECO:0000313" key="2">
    <source>
        <dbReference type="Proteomes" id="UP000294360"/>
    </source>
</evidence>
<protein>
    <recommendedName>
        <fullName evidence="3">Transposase</fullName>
    </recommendedName>
</protein>
<evidence type="ECO:0008006" key="3">
    <source>
        <dbReference type="Google" id="ProtNLM"/>
    </source>
</evidence>
<gene>
    <name evidence="1" type="ORF">MTUNDRAET4_1530</name>
</gene>
<dbReference type="AlphaFoldDB" id="A0A4U8YWX4"/>
<reference evidence="1 2" key="1">
    <citation type="submission" date="2019-03" db="EMBL/GenBank/DDBJ databases">
        <authorList>
            <person name="Kox A.R. M."/>
        </authorList>
    </citation>
    <scope>NUCLEOTIDE SEQUENCE [LARGE SCALE GENOMIC DNA]</scope>
    <source>
        <strain evidence="1">MTUNDRAET4 annotated genome</strain>
    </source>
</reference>
<accession>A0A4U8YWX4</accession>